<dbReference type="GO" id="GO:0005737">
    <property type="term" value="C:cytoplasm"/>
    <property type="evidence" value="ECO:0007669"/>
    <property type="project" value="TreeGrafter"/>
</dbReference>
<dbReference type="InterPro" id="IPR013196">
    <property type="entry name" value="HTH_11"/>
</dbReference>
<dbReference type="Gene3D" id="2.30.30.100">
    <property type="match status" value="1"/>
</dbReference>
<evidence type="ECO:0000256" key="3">
    <source>
        <dbReference type="HAMAP-Rule" id="MF_00978"/>
    </source>
</evidence>
<dbReference type="GO" id="GO:0004077">
    <property type="term" value="F:biotin--[biotin carboxyl-carrier protein] ligase activity"/>
    <property type="evidence" value="ECO:0007669"/>
    <property type="project" value="UniProtKB-UniRule"/>
</dbReference>
<feature type="domain" description="BPL/LPL catalytic" evidence="4">
    <location>
        <begin position="76"/>
        <end position="255"/>
    </location>
</feature>
<reference evidence="5" key="2">
    <citation type="journal article" date="2021" name="PeerJ">
        <title>Extensive microbial diversity within the chicken gut microbiome revealed by metagenomics and culture.</title>
        <authorList>
            <person name="Gilroy R."/>
            <person name="Ravi A."/>
            <person name="Getino M."/>
            <person name="Pursley I."/>
            <person name="Horton D.L."/>
            <person name="Alikhan N.F."/>
            <person name="Baker D."/>
            <person name="Gharbi K."/>
            <person name="Hall N."/>
            <person name="Watson M."/>
            <person name="Adriaenssens E.M."/>
            <person name="Foster-Nyarko E."/>
            <person name="Jarju S."/>
            <person name="Secka A."/>
            <person name="Antonio M."/>
            <person name="Oren A."/>
            <person name="Chaudhuri R.R."/>
            <person name="La Ragione R."/>
            <person name="Hildebrand F."/>
            <person name="Pallen M.J."/>
        </authorList>
    </citation>
    <scope>NUCLEOTIDE SEQUENCE</scope>
    <source>
        <strain evidence="5">11300</strain>
    </source>
</reference>
<keyword evidence="3" id="KW-0804">Transcription</keyword>
<comment type="caution">
    <text evidence="5">The sequence shown here is derived from an EMBL/GenBank/DDBJ whole genome shotgun (WGS) entry which is preliminary data.</text>
</comment>
<name>A0A9D1I697_9FIRM</name>
<dbReference type="EMBL" id="DVMO01000078">
    <property type="protein sequence ID" value="HIU27760.1"/>
    <property type="molecule type" value="Genomic_DNA"/>
</dbReference>
<feature type="binding site" evidence="3">
    <location>
        <position position="183"/>
    </location>
    <ligand>
        <name>biotin</name>
        <dbReference type="ChEBI" id="CHEBI:57586"/>
    </ligand>
</feature>
<keyword evidence="2 3" id="KW-0092">Biotin</keyword>
<dbReference type="InterPro" id="IPR030855">
    <property type="entry name" value="Bifunct_BirA"/>
</dbReference>
<evidence type="ECO:0000256" key="2">
    <source>
        <dbReference type="ARBA" id="ARBA00023267"/>
    </source>
</evidence>
<evidence type="ECO:0000313" key="5">
    <source>
        <dbReference type="EMBL" id="HIU27760.1"/>
    </source>
</evidence>
<accession>A0A9D1I697</accession>
<dbReference type="InterPro" id="IPR003142">
    <property type="entry name" value="BPL_C"/>
</dbReference>
<dbReference type="NCBIfam" id="TIGR00121">
    <property type="entry name" value="birA_ligase"/>
    <property type="match status" value="1"/>
</dbReference>
<dbReference type="CDD" id="cd16442">
    <property type="entry name" value="BPL"/>
    <property type="match status" value="1"/>
</dbReference>
<dbReference type="Pfam" id="PF08279">
    <property type="entry name" value="HTH_11"/>
    <property type="match status" value="1"/>
</dbReference>
<sequence>MSTKLKVLEIFRSKGPEYVSGQELADTLGLSRNSVWKAIRKLQAEGFDIESKASVGYRLLQQEEDLLSAAYIRDSLDFPCKIHLLEEVDSTNDYAKRLRSVAEPHLIIADAQTKGRGRLGRSFYSPHSKGLYMTIAFEPDFGLDRSMLVSTIAALGVCQAIEEVTGLGPKIKWVNDIYLNGKKICGILTEAESNFETGTISRLIIGIGINCYEQVFPDDIAEKAAYITASSGAFSRNQLAASITSKFFRLLETFDRRTILREYRSRSMILGQPVTLYGTAYGALPENGGRGIKARAIDIDDNGGLVVEYLEGRKAREMETITSGEVTVRKDY</sequence>
<feature type="binding site" evidence="3">
    <location>
        <begin position="116"/>
        <end position="118"/>
    </location>
    <ligand>
        <name>biotin</name>
        <dbReference type="ChEBI" id="CHEBI:57586"/>
    </ligand>
</feature>
<dbReference type="GO" id="GO:0016740">
    <property type="term" value="F:transferase activity"/>
    <property type="evidence" value="ECO:0007669"/>
    <property type="project" value="UniProtKB-ARBA"/>
</dbReference>
<dbReference type="PANTHER" id="PTHR12835:SF5">
    <property type="entry name" value="BIOTIN--PROTEIN LIGASE"/>
    <property type="match status" value="1"/>
</dbReference>
<keyword evidence="3" id="KW-0678">Repressor</keyword>
<comment type="function">
    <text evidence="3">Acts both as a biotin--[acetyl-CoA-carboxylase] ligase and a repressor.</text>
</comment>
<dbReference type="Pfam" id="PF02237">
    <property type="entry name" value="BPL_C"/>
    <property type="match status" value="1"/>
</dbReference>
<dbReference type="Proteomes" id="UP000824091">
    <property type="component" value="Unassembled WGS sequence"/>
</dbReference>
<dbReference type="InterPro" id="IPR036390">
    <property type="entry name" value="WH_DNA-bd_sf"/>
</dbReference>
<keyword evidence="3" id="KW-0547">Nucleotide-binding</keyword>
<feature type="binding site" evidence="3">
    <location>
        <position position="112"/>
    </location>
    <ligand>
        <name>biotin</name>
        <dbReference type="ChEBI" id="CHEBI:57586"/>
    </ligand>
</feature>
<keyword evidence="1 3" id="KW-0436">Ligase</keyword>
<dbReference type="EC" id="6.3.4.15" evidence="3"/>
<proteinExistence type="inferred from homology"/>
<dbReference type="AlphaFoldDB" id="A0A9D1I697"/>
<keyword evidence="3" id="KW-0805">Transcription regulation</keyword>
<dbReference type="InterPro" id="IPR036388">
    <property type="entry name" value="WH-like_DNA-bd_sf"/>
</dbReference>
<dbReference type="InterPro" id="IPR045864">
    <property type="entry name" value="aa-tRNA-synth_II/BPL/LPL"/>
</dbReference>
<dbReference type="InterPro" id="IPR004408">
    <property type="entry name" value="Biotin_CoA_COase_ligase"/>
</dbReference>
<dbReference type="Gene3D" id="3.30.930.10">
    <property type="entry name" value="Bira Bifunctional Protein, Domain 2"/>
    <property type="match status" value="1"/>
</dbReference>
<protein>
    <recommendedName>
        <fullName evidence="3">Bifunctional ligase/repressor BirA</fullName>
    </recommendedName>
    <alternativeName>
        <fullName evidence="3">Biotin--[acetyl-CoA-carboxylase] ligase</fullName>
        <ecNumber evidence="3">6.3.4.15</ecNumber>
    </alternativeName>
    <alternativeName>
        <fullName evidence="3">Biotin--protein ligase</fullName>
    </alternativeName>
    <alternativeName>
        <fullName evidence="3">Biotin-[acetyl-CoA carboxylase] synthetase</fullName>
    </alternativeName>
</protein>
<keyword evidence="3" id="KW-0238">DNA-binding</keyword>
<reference evidence="5" key="1">
    <citation type="submission" date="2020-10" db="EMBL/GenBank/DDBJ databases">
        <authorList>
            <person name="Gilroy R."/>
        </authorList>
    </citation>
    <scope>NUCLEOTIDE SEQUENCE</scope>
    <source>
        <strain evidence="5">11300</strain>
    </source>
</reference>
<dbReference type="PROSITE" id="PS51733">
    <property type="entry name" value="BPL_LPL_CATALYTIC"/>
    <property type="match status" value="1"/>
</dbReference>
<keyword evidence="3" id="KW-0067">ATP-binding</keyword>
<dbReference type="GO" id="GO:0009249">
    <property type="term" value="P:protein lipoylation"/>
    <property type="evidence" value="ECO:0007669"/>
    <property type="project" value="UniProtKB-ARBA"/>
</dbReference>
<gene>
    <name evidence="3" type="primary">birA</name>
    <name evidence="5" type="ORF">IAD16_05225</name>
</gene>
<dbReference type="GO" id="GO:0006355">
    <property type="term" value="P:regulation of DNA-templated transcription"/>
    <property type="evidence" value="ECO:0007669"/>
    <property type="project" value="UniProtKB-UniRule"/>
</dbReference>
<organism evidence="5 6">
    <name type="scientific">Candidatus Fimisoma avicola</name>
    <dbReference type="NCBI Taxonomy" id="2840826"/>
    <lineage>
        <taxon>Bacteria</taxon>
        <taxon>Bacillati</taxon>
        <taxon>Bacillota</taxon>
        <taxon>Clostridia</taxon>
        <taxon>Eubacteriales</taxon>
        <taxon>Candidatus Fimisoma</taxon>
    </lineage>
</organism>
<dbReference type="SUPFAM" id="SSF46785">
    <property type="entry name" value="Winged helix' DNA-binding domain"/>
    <property type="match status" value="1"/>
</dbReference>
<dbReference type="Pfam" id="PF03099">
    <property type="entry name" value="BPL_LplA_LipB"/>
    <property type="match status" value="1"/>
</dbReference>
<feature type="DNA-binding region" description="H-T-H motif" evidence="3">
    <location>
        <begin position="21"/>
        <end position="40"/>
    </location>
</feature>
<comment type="similarity">
    <text evidence="3">Belongs to the biotin--protein ligase family.</text>
</comment>
<dbReference type="GO" id="GO:0003677">
    <property type="term" value="F:DNA binding"/>
    <property type="evidence" value="ECO:0007669"/>
    <property type="project" value="UniProtKB-UniRule"/>
</dbReference>
<dbReference type="PANTHER" id="PTHR12835">
    <property type="entry name" value="BIOTIN PROTEIN LIGASE"/>
    <property type="match status" value="1"/>
</dbReference>
<evidence type="ECO:0000313" key="6">
    <source>
        <dbReference type="Proteomes" id="UP000824091"/>
    </source>
</evidence>
<evidence type="ECO:0000256" key="1">
    <source>
        <dbReference type="ARBA" id="ARBA00022598"/>
    </source>
</evidence>
<dbReference type="Gene3D" id="1.10.10.10">
    <property type="entry name" value="Winged helix-like DNA-binding domain superfamily/Winged helix DNA-binding domain"/>
    <property type="match status" value="1"/>
</dbReference>
<dbReference type="HAMAP" id="MF_00978">
    <property type="entry name" value="Bifunct_BirA"/>
    <property type="match status" value="1"/>
</dbReference>
<feature type="binding site" evidence="3">
    <location>
        <begin position="90"/>
        <end position="92"/>
    </location>
    <ligand>
        <name>biotin</name>
        <dbReference type="ChEBI" id="CHEBI:57586"/>
    </ligand>
</feature>
<evidence type="ECO:0000259" key="4">
    <source>
        <dbReference type="PROSITE" id="PS51733"/>
    </source>
</evidence>
<dbReference type="GO" id="GO:0005524">
    <property type="term" value="F:ATP binding"/>
    <property type="evidence" value="ECO:0007669"/>
    <property type="project" value="UniProtKB-UniRule"/>
</dbReference>
<comment type="catalytic activity">
    <reaction evidence="3">
        <text>biotin + L-lysyl-[protein] + ATP = N(6)-biotinyl-L-lysyl-[protein] + AMP + diphosphate + H(+)</text>
        <dbReference type="Rhea" id="RHEA:11756"/>
        <dbReference type="Rhea" id="RHEA-COMP:9752"/>
        <dbReference type="Rhea" id="RHEA-COMP:10505"/>
        <dbReference type="ChEBI" id="CHEBI:15378"/>
        <dbReference type="ChEBI" id="CHEBI:29969"/>
        <dbReference type="ChEBI" id="CHEBI:30616"/>
        <dbReference type="ChEBI" id="CHEBI:33019"/>
        <dbReference type="ChEBI" id="CHEBI:57586"/>
        <dbReference type="ChEBI" id="CHEBI:83144"/>
        <dbReference type="ChEBI" id="CHEBI:456215"/>
        <dbReference type="EC" id="6.3.4.15"/>
    </reaction>
</comment>
<dbReference type="SUPFAM" id="SSF55681">
    <property type="entry name" value="Class II aaRS and biotin synthetases"/>
    <property type="match status" value="1"/>
</dbReference>
<dbReference type="InterPro" id="IPR004143">
    <property type="entry name" value="BPL_LPL_catalytic"/>
</dbReference>